<dbReference type="GO" id="GO:0046872">
    <property type="term" value="F:metal ion binding"/>
    <property type="evidence" value="ECO:0007669"/>
    <property type="project" value="UniProtKB-KW"/>
</dbReference>
<evidence type="ECO:0000256" key="2">
    <source>
        <dbReference type="ARBA" id="ARBA00022723"/>
    </source>
</evidence>
<evidence type="ECO:0000313" key="5">
    <source>
        <dbReference type="WBParaSite" id="nRc.2.0.1.t12418-RA"/>
    </source>
</evidence>
<accession>A0A915IF46</accession>
<name>A0A915IF46_ROMCU</name>
<organism evidence="4 5">
    <name type="scientific">Romanomermis culicivorax</name>
    <name type="common">Nematode worm</name>
    <dbReference type="NCBI Taxonomy" id="13658"/>
    <lineage>
        <taxon>Eukaryota</taxon>
        <taxon>Metazoa</taxon>
        <taxon>Ecdysozoa</taxon>
        <taxon>Nematoda</taxon>
        <taxon>Enoplea</taxon>
        <taxon>Dorylaimia</taxon>
        <taxon>Mermithida</taxon>
        <taxon>Mermithoidea</taxon>
        <taxon>Mermithidae</taxon>
        <taxon>Romanomermis</taxon>
    </lineage>
</organism>
<dbReference type="InterPro" id="IPR027806">
    <property type="entry name" value="HARBI1_dom"/>
</dbReference>
<comment type="cofactor">
    <cofactor evidence="1">
        <name>a divalent metal cation</name>
        <dbReference type="ChEBI" id="CHEBI:60240"/>
    </cofactor>
</comment>
<evidence type="ECO:0000313" key="4">
    <source>
        <dbReference type="Proteomes" id="UP000887565"/>
    </source>
</evidence>
<keyword evidence="4" id="KW-1185">Reference proteome</keyword>
<reference evidence="5" key="1">
    <citation type="submission" date="2022-11" db="UniProtKB">
        <authorList>
            <consortium name="WormBaseParasite"/>
        </authorList>
    </citation>
    <scope>IDENTIFICATION</scope>
</reference>
<proteinExistence type="predicted"/>
<dbReference type="Proteomes" id="UP000887565">
    <property type="component" value="Unplaced"/>
</dbReference>
<dbReference type="AlphaFoldDB" id="A0A915IF46"/>
<feature type="domain" description="DDE Tnp4" evidence="3">
    <location>
        <begin position="14"/>
        <end position="70"/>
    </location>
</feature>
<sequence>MSTDTIRATFHQHYGDNGYPLKSWLITPLLKDRDQMSDAEKSFNRSHKKMRCVAERGIGVLKKCFPCLNMIHLNTTYASKVPMDVELPDDDEEIALRLYNVDLNNGGHERGQELSDTFA</sequence>
<evidence type="ECO:0000256" key="1">
    <source>
        <dbReference type="ARBA" id="ARBA00001968"/>
    </source>
</evidence>
<dbReference type="WBParaSite" id="nRc.2.0.1.t12418-RA">
    <property type="protein sequence ID" value="nRc.2.0.1.t12418-RA"/>
    <property type="gene ID" value="nRc.2.0.1.g12418"/>
</dbReference>
<keyword evidence="2" id="KW-0479">Metal-binding</keyword>
<protein>
    <submittedName>
        <fullName evidence="5">DDE Tnp4 domain-containing protein</fullName>
    </submittedName>
</protein>
<evidence type="ECO:0000259" key="3">
    <source>
        <dbReference type="Pfam" id="PF13359"/>
    </source>
</evidence>
<dbReference type="Pfam" id="PF13359">
    <property type="entry name" value="DDE_Tnp_4"/>
    <property type="match status" value="1"/>
</dbReference>